<evidence type="ECO:0000256" key="5">
    <source>
        <dbReference type="ARBA" id="ARBA00023237"/>
    </source>
</evidence>
<feature type="signal peptide" evidence="6">
    <location>
        <begin position="1"/>
        <end position="27"/>
    </location>
</feature>
<keyword evidence="6" id="KW-0732">Signal</keyword>
<accession>A0A9E6SQ34</accession>
<proteinExistence type="predicted"/>
<sequence length="1498" mass="164489">MTKNINSKLTKLFLLSCANAAIMTAMAGEARADIEIYDILNHTPEYEALVPAQKLNIIRGIQAREDFGDLFDDLMPQERRLFNNEIIEVNKLQAAAPVLNGARERREARVAGIEVVDLIGNTAVETGRNEQEMALENRLQVLEILAKAEGANAVSVNDKIKKAIHFNNIENLNTPLEQLKYIAMAGGVDSNDNLKVVNNYVETPLTKETFEYVFFGGNITDPTVRGKDTYVDYYKPGQSDLLKKFKSVATPETKRKLLNQFENYVTQNLVELEANKSNITTRQAIIKLADPARLVTYLEKMAELKTSYIDNGKNKVVNEEGKLLDEAGLKNYNKILKDAGLITKDLDGKKMQALIDNFDAFTMSDLALILNKTVGEIKIDNERLVGLNNTMPPFRGAGGRPVRNLNNLDAIADLSPELKLAGHDLKAKEDAVVVARGAAPVIGGAAAVEEALVAPNTLDGIFHNEMYLVKNTKNPEKLEVRTLGAEKDLGITIRTLLTLEERKSPRESLALFSEANPDKAQLIIKAKNIWNRLKNDDLIKQTSRQALTLNNKIANGTFFEELFNEEEHNAIDRLNYTFGKLPLDLQNHITAKSNEIKIKDELQGKKTIISRIDYIAKNENVLGANSLNNEIERIVDNFNSLKLSEVLDIALNKENVRDNIALTPKANEVNIQVNNWINNNIVNLTVESNIDSGDLTFLQNKAAPATLSKIYEIGVDTKAKLLKKVLADNAADLSKASKNITEKNITEEVAKNFNAKMKALTPNTKDFSKEEIVKFLNVISDTKIEAVLKAVKAAKAANNPAAAPVVMVVAGGPPPPPPPPVRVVGYNGLGMDGLVRKMNILKPIENLFPKKPDADVSEVVYIAPTSEIGRKYEDAVKVIAAAADTEFKKELAIKTKGKEKLKALIVEEVFEKYTTKNADALDGDINQLAQAIQEGTDIEFIGPKREVASGIDQEIRNLCVRMNQDAGLMQQLKMNNPRLAAVIEAAAVNEEEVATRLPESAAAQAVANGDVNYGGVVVVAPAAVSVVPVVPLVLPADPEEEEEEPIAAPVVINMEDVVVVPPPVEEAPQADAEIMIVQHIDRIVPVEGNIEDFDDEDDDEDFEDENDDDIIREQTKVKVSSSIAVIGNKSESKDSEDNLENLKQEEAKVAASIKEAEEARIAEAVRVEAAEVVEMQTAVKEDKKIIGAIYNPIYDIAKMGRNIISNRMFSVAAVAAGDEDEKVLDKGLWIAGTIGTNKQKGASGYKGQASGGTIGFDIGSDNFKDLVGIAYTKLDSKFKSSGSKLNTTVDSHILALYGQKELPKNFIIQAMFAYNHNIVKSKINRLGTIAIGKYKSDNYNFETLLSYNHLMKGGITLTPNLGIRYGHSKDGSYQESDVGIQHLSIASKKQHLWSGILGGSVALAPQKIAEGFSITPALQASVENYFNNKSKKLNAKVKWKDREINETVALPKQPKVGYNIGASVLTEKGNVSVTLEYNCHLQKKYQSHQGFVKLKVKL</sequence>
<evidence type="ECO:0000259" key="7">
    <source>
        <dbReference type="PROSITE" id="PS51208"/>
    </source>
</evidence>
<evidence type="ECO:0000256" key="3">
    <source>
        <dbReference type="ARBA" id="ARBA00022692"/>
    </source>
</evidence>
<dbReference type="PROSITE" id="PS51208">
    <property type="entry name" value="AUTOTRANSPORTER"/>
    <property type="match status" value="1"/>
</dbReference>
<evidence type="ECO:0000256" key="4">
    <source>
        <dbReference type="ARBA" id="ARBA00023136"/>
    </source>
</evidence>
<gene>
    <name evidence="8" type="ORF">H6P87_00262</name>
</gene>
<name>A0A9E6SQ34_9RICK</name>
<dbReference type="InterPro" id="IPR036709">
    <property type="entry name" value="Autotransporte_beta_dom_sf"/>
</dbReference>
<evidence type="ECO:0000256" key="1">
    <source>
        <dbReference type="ARBA" id="ARBA00004442"/>
    </source>
</evidence>
<dbReference type="Proteomes" id="UP000595296">
    <property type="component" value="Chromosome"/>
</dbReference>
<dbReference type="InterPro" id="IPR006315">
    <property type="entry name" value="OM_autotransptr_brl_dom"/>
</dbReference>
<evidence type="ECO:0000256" key="2">
    <source>
        <dbReference type="ARBA" id="ARBA00022452"/>
    </source>
</evidence>
<keyword evidence="5" id="KW-0998">Cell outer membrane</keyword>
<keyword evidence="2" id="KW-1134">Transmembrane beta strand</keyword>
<keyword evidence="4" id="KW-0472">Membrane</keyword>
<feature type="domain" description="Autotransporter" evidence="7">
    <location>
        <begin position="1221"/>
        <end position="1498"/>
    </location>
</feature>
<organism evidence="8 9">
    <name type="scientific">Rickettsia tillamookensis</name>
    <dbReference type="NCBI Taxonomy" id="2761623"/>
    <lineage>
        <taxon>Bacteria</taxon>
        <taxon>Pseudomonadati</taxon>
        <taxon>Pseudomonadota</taxon>
        <taxon>Alphaproteobacteria</taxon>
        <taxon>Rickettsiales</taxon>
        <taxon>Rickettsiaceae</taxon>
        <taxon>Rickettsieae</taxon>
        <taxon>Rickettsia</taxon>
        <taxon>spotted fever group</taxon>
    </lineage>
</organism>
<feature type="chain" id="PRO_5045824580" description="Autotransporter domain-containing protein" evidence="6">
    <location>
        <begin position="28"/>
        <end position="1498"/>
    </location>
</feature>
<keyword evidence="9" id="KW-1185">Reference proteome</keyword>
<dbReference type="NCBIfam" id="TIGR01414">
    <property type="entry name" value="autotrans_barl"/>
    <property type="match status" value="1"/>
</dbReference>
<comment type="subcellular location">
    <subcellularLocation>
        <location evidence="1">Cell outer membrane</location>
    </subcellularLocation>
</comment>
<evidence type="ECO:0000313" key="8">
    <source>
        <dbReference type="EMBL" id="QQV74724.1"/>
    </source>
</evidence>
<dbReference type="InterPro" id="IPR005546">
    <property type="entry name" value="Autotransporte_beta"/>
</dbReference>
<dbReference type="EMBL" id="CP060138">
    <property type="protein sequence ID" value="QQV74724.1"/>
    <property type="molecule type" value="Genomic_DNA"/>
</dbReference>
<dbReference type="SMART" id="SM00869">
    <property type="entry name" value="Autotransporter"/>
    <property type="match status" value="1"/>
</dbReference>
<dbReference type="SUPFAM" id="SSF103515">
    <property type="entry name" value="Autotransporter"/>
    <property type="match status" value="1"/>
</dbReference>
<evidence type="ECO:0000313" key="9">
    <source>
        <dbReference type="Proteomes" id="UP000595296"/>
    </source>
</evidence>
<protein>
    <recommendedName>
        <fullName evidence="7">Autotransporter domain-containing protein</fullName>
    </recommendedName>
</protein>
<reference evidence="8 9" key="1">
    <citation type="journal article" date="2021" name="Int. J. Syst. Evol. Microbiol.">
        <title>Characterization of a novel transitional group Rickettsia species (Rickettsia tillamookensis sp. nov.) from the western black-legged tick, Ixodes pacificus.</title>
        <authorList>
            <person name="Gauthier D.T."/>
            <person name="Karpathy S.E."/>
            <person name="Grizzard S.L."/>
            <person name="Batra D."/>
            <person name="Rowe L.A."/>
            <person name="Paddock C.D."/>
        </authorList>
    </citation>
    <scope>NUCLEOTIDE SEQUENCE [LARGE SCALE GENOMIC DNA]</scope>
    <source>
        <strain evidence="8 9">Tillamook 23</strain>
    </source>
</reference>
<evidence type="ECO:0000256" key="6">
    <source>
        <dbReference type="SAM" id="SignalP"/>
    </source>
</evidence>
<dbReference type="Pfam" id="PF03797">
    <property type="entry name" value="Autotransporter"/>
    <property type="match status" value="1"/>
</dbReference>
<keyword evidence="3" id="KW-0812">Transmembrane</keyword>
<dbReference type="Gene3D" id="2.40.128.130">
    <property type="entry name" value="Autotransporter beta-domain"/>
    <property type="match status" value="1"/>
</dbReference>